<comment type="function">
    <text evidence="10">Broad-specificity nucleoside monophosphate (NMP) kinase that catalyzes the reversible transfer of the terminal phosphate group between nucleoside triphosphates and monophosphates. Has also ATPase activity. Involved in the late cytoplasmic maturation steps of the 40S ribosomal particles, specifically 18S rRNA maturation. While NMP activity is not required for ribosome maturation, ATPase activity is. Associates transiently with small ribosomal subunit protein uS11. ATP hydrolysis breaks the interaction with uS11. May temporarily remove uS11 from the ribosome to enable a conformational change of the ribosomal RNA that is needed for the final maturation step of the small ribosomal subunit. Its NMP activity may have a role in nuclear energy homeostasis.</text>
</comment>
<evidence type="ECO:0000313" key="13">
    <source>
        <dbReference type="Proteomes" id="UP001140217"/>
    </source>
</evidence>
<dbReference type="SUPFAM" id="SSF53254">
    <property type="entry name" value="Phosphoglycerate mutase-like"/>
    <property type="match status" value="1"/>
</dbReference>
<evidence type="ECO:0000256" key="7">
    <source>
        <dbReference type="ARBA" id="ARBA00022777"/>
    </source>
</evidence>
<keyword evidence="9 10" id="KW-0539">Nucleus</keyword>
<feature type="binding site" evidence="10">
    <location>
        <position position="122"/>
    </location>
    <ligand>
        <name>ATP</name>
        <dbReference type="ChEBI" id="CHEBI:30616"/>
    </ligand>
</feature>
<evidence type="ECO:0000256" key="8">
    <source>
        <dbReference type="ARBA" id="ARBA00022840"/>
    </source>
</evidence>
<dbReference type="PROSITE" id="PS00616">
    <property type="entry name" value="HIS_ACID_PHOSPHAT_1"/>
    <property type="match status" value="1"/>
</dbReference>
<reference evidence="12" key="1">
    <citation type="submission" date="2022-07" db="EMBL/GenBank/DDBJ databases">
        <title>Phylogenomic reconstructions and comparative analyses of Kickxellomycotina fungi.</title>
        <authorList>
            <person name="Reynolds N.K."/>
            <person name="Stajich J.E."/>
            <person name="Barry K."/>
            <person name="Grigoriev I.V."/>
            <person name="Crous P."/>
            <person name="Smith M.E."/>
        </authorList>
    </citation>
    <scope>NUCLEOTIDE SEQUENCE</scope>
    <source>
        <strain evidence="12">NBRC 105414</strain>
    </source>
</reference>
<dbReference type="GO" id="GO:0005634">
    <property type="term" value="C:nucleus"/>
    <property type="evidence" value="ECO:0007669"/>
    <property type="project" value="UniProtKB-SubCell"/>
</dbReference>
<evidence type="ECO:0000256" key="4">
    <source>
        <dbReference type="ARBA" id="ARBA00022552"/>
    </source>
</evidence>
<evidence type="ECO:0000256" key="10">
    <source>
        <dbReference type="HAMAP-Rule" id="MF_03173"/>
    </source>
</evidence>
<dbReference type="Pfam" id="PF13238">
    <property type="entry name" value="AAA_18"/>
    <property type="match status" value="1"/>
</dbReference>
<dbReference type="GO" id="GO:0042274">
    <property type="term" value="P:ribosomal small subunit biogenesis"/>
    <property type="evidence" value="ECO:0007669"/>
    <property type="project" value="UniProtKB-UniRule"/>
</dbReference>
<keyword evidence="2 10" id="KW-0963">Cytoplasm</keyword>
<dbReference type="PROSITE" id="PS00778">
    <property type="entry name" value="HIS_ACID_PHOSPHAT_2"/>
    <property type="match status" value="1"/>
</dbReference>
<organism evidence="12 13">
    <name type="scientific">Coemansia javaensis</name>
    <dbReference type="NCBI Taxonomy" id="2761396"/>
    <lineage>
        <taxon>Eukaryota</taxon>
        <taxon>Fungi</taxon>
        <taxon>Fungi incertae sedis</taxon>
        <taxon>Zoopagomycota</taxon>
        <taxon>Kickxellomycotina</taxon>
        <taxon>Kickxellomycetes</taxon>
        <taxon>Kickxellales</taxon>
        <taxon>Kickxellaceae</taxon>
        <taxon>Coemansia</taxon>
    </lineage>
</organism>
<dbReference type="GO" id="GO:0005737">
    <property type="term" value="C:cytoplasm"/>
    <property type="evidence" value="ECO:0007669"/>
    <property type="project" value="UniProtKB-SubCell"/>
</dbReference>
<feature type="binding site" evidence="10">
    <location>
        <position position="29"/>
    </location>
    <ligand>
        <name>ATP</name>
        <dbReference type="ChEBI" id="CHEBI:30616"/>
    </ligand>
</feature>
<keyword evidence="6 10" id="KW-0547">Nucleotide-binding</keyword>
<dbReference type="PANTHER" id="PTHR12595:SF0">
    <property type="entry name" value="ADENYLATE KINASE ISOENZYME 6"/>
    <property type="match status" value="1"/>
</dbReference>
<comment type="catalytic activity">
    <reaction evidence="10">
        <text>ATP + H2O = ADP + phosphate + H(+)</text>
        <dbReference type="Rhea" id="RHEA:13065"/>
        <dbReference type="ChEBI" id="CHEBI:15377"/>
        <dbReference type="ChEBI" id="CHEBI:15378"/>
        <dbReference type="ChEBI" id="CHEBI:30616"/>
        <dbReference type="ChEBI" id="CHEBI:43474"/>
        <dbReference type="ChEBI" id="CHEBI:456216"/>
    </reaction>
</comment>
<evidence type="ECO:0000256" key="2">
    <source>
        <dbReference type="ARBA" id="ARBA00022490"/>
    </source>
</evidence>
<comment type="caution">
    <text evidence="10">Lacks conserved residue(s) required for the propagation of feature annotation.</text>
</comment>
<dbReference type="EC" id="2.7.4.3" evidence="10"/>
<comment type="subcellular location">
    <subcellularLocation>
        <location evidence="10">Cytoplasm</location>
    </subcellularLocation>
    <subcellularLocation>
        <location evidence="10">Nucleus</location>
    </subcellularLocation>
</comment>
<comment type="subunit">
    <text evidence="10">Interacts with small ribosomal subunit protein uS11. Not a structural component of 43S pre-ribosomes, but transiently interacts with them by binding to uS11.</text>
</comment>
<proteinExistence type="inferred from homology"/>
<dbReference type="InterPro" id="IPR020618">
    <property type="entry name" value="Adenyl_kinase_AK6"/>
</dbReference>
<protein>
    <recommendedName>
        <fullName evidence="10">Adenylate kinase isoenzyme 6 homolog</fullName>
        <shortName evidence="10">AK6</shortName>
        <ecNumber evidence="10">2.7.4.3</ecNumber>
    </recommendedName>
    <alternativeName>
        <fullName evidence="10">Dual activity adenylate kinase/ATPase</fullName>
        <shortName evidence="10">AK/ATPase</shortName>
    </alternativeName>
</protein>
<feature type="binding site" evidence="10">
    <location>
        <position position="26"/>
    </location>
    <ligand>
        <name>ATP</name>
        <dbReference type="ChEBI" id="CHEBI:30616"/>
    </ligand>
</feature>
<dbReference type="EMBL" id="JANBUL010000176">
    <property type="protein sequence ID" value="KAJ2779453.1"/>
    <property type="molecule type" value="Genomic_DNA"/>
</dbReference>
<dbReference type="Gene3D" id="3.40.50.1240">
    <property type="entry name" value="Phosphoglycerate mutase-like"/>
    <property type="match status" value="1"/>
</dbReference>
<dbReference type="InterPro" id="IPR033379">
    <property type="entry name" value="Acid_Pase_AS"/>
</dbReference>
<dbReference type="InterPro" id="IPR027417">
    <property type="entry name" value="P-loop_NTPase"/>
</dbReference>
<dbReference type="SUPFAM" id="SSF52540">
    <property type="entry name" value="P-loop containing nucleoside triphosphate hydrolases"/>
    <property type="match status" value="1"/>
</dbReference>
<dbReference type="InterPro" id="IPR029033">
    <property type="entry name" value="His_PPase_superfam"/>
</dbReference>
<keyword evidence="13" id="KW-1185">Reference proteome</keyword>
<feature type="binding site" evidence="10">
    <location>
        <position position="30"/>
    </location>
    <ligand>
        <name>ATP</name>
        <dbReference type="ChEBI" id="CHEBI:30616"/>
    </ligand>
</feature>
<comment type="catalytic activity">
    <reaction evidence="1 10">
        <text>AMP + ATP = 2 ADP</text>
        <dbReference type="Rhea" id="RHEA:12973"/>
        <dbReference type="ChEBI" id="CHEBI:30616"/>
        <dbReference type="ChEBI" id="CHEBI:456215"/>
        <dbReference type="ChEBI" id="CHEBI:456216"/>
        <dbReference type="EC" id="2.7.4.3"/>
    </reaction>
</comment>
<dbReference type="OrthoDB" id="10257284at2759"/>
<feature type="region of interest" description="Disordered" evidence="11">
    <location>
        <begin position="675"/>
        <end position="696"/>
    </location>
</feature>
<keyword evidence="5 10" id="KW-0808">Transferase</keyword>
<feature type="region of interest" description="NMPbind" evidence="10">
    <location>
        <begin position="46"/>
        <end position="69"/>
    </location>
</feature>
<dbReference type="CDD" id="cd07061">
    <property type="entry name" value="HP_HAP_like"/>
    <property type="match status" value="1"/>
</dbReference>
<evidence type="ECO:0000256" key="6">
    <source>
        <dbReference type="ARBA" id="ARBA00022741"/>
    </source>
</evidence>
<feature type="region of interest" description="Disordered" evidence="11">
    <location>
        <begin position="1"/>
        <end position="28"/>
    </location>
</feature>
<dbReference type="GO" id="GO:0004017">
    <property type="term" value="F:AMP kinase activity"/>
    <property type="evidence" value="ECO:0007669"/>
    <property type="project" value="UniProtKB-UniRule"/>
</dbReference>
<comment type="caution">
    <text evidence="12">The sequence shown here is derived from an EMBL/GenBank/DDBJ whole genome shotgun (WGS) entry which is preliminary data.</text>
</comment>
<evidence type="ECO:0000256" key="5">
    <source>
        <dbReference type="ARBA" id="ARBA00022679"/>
    </source>
</evidence>
<evidence type="ECO:0000256" key="9">
    <source>
        <dbReference type="ARBA" id="ARBA00023242"/>
    </source>
</evidence>
<gene>
    <name evidence="12" type="primary">FAP7</name>
    <name evidence="12" type="ORF">H4R18_004004</name>
</gene>
<dbReference type="AlphaFoldDB" id="A0A9W8HDK1"/>
<feature type="binding site" evidence="10">
    <location>
        <position position="31"/>
    </location>
    <ligand>
        <name>ATP</name>
        <dbReference type="ChEBI" id="CHEBI:30616"/>
    </ligand>
</feature>
<evidence type="ECO:0000256" key="3">
    <source>
        <dbReference type="ARBA" id="ARBA00022517"/>
    </source>
</evidence>
<dbReference type="Pfam" id="PF00328">
    <property type="entry name" value="His_Phos_2"/>
    <property type="match status" value="1"/>
</dbReference>
<dbReference type="GO" id="GO:0005524">
    <property type="term" value="F:ATP binding"/>
    <property type="evidence" value="ECO:0007669"/>
    <property type="project" value="UniProtKB-KW"/>
</dbReference>
<accession>A0A9W8HDK1</accession>
<dbReference type="Proteomes" id="UP001140217">
    <property type="component" value="Unassembled WGS sequence"/>
</dbReference>
<evidence type="ECO:0000256" key="1">
    <source>
        <dbReference type="ARBA" id="ARBA00000582"/>
    </source>
</evidence>
<feature type="region of interest" description="LID" evidence="10">
    <location>
        <begin position="121"/>
        <end position="131"/>
    </location>
</feature>
<dbReference type="Gene3D" id="3.40.50.300">
    <property type="entry name" value="P-loop containing nucleotide triphosphate hydrolases"/>
    <property type="match status" value="1"/>
</dbReference>
<keyword evidence="7 10" id="KW-0418">Kinase</keyword>
<keyword evidence="8 10" id="KW-0067">ATP-binding</keyword>
<dbReference type="InterPro" id="IPR000560">
    <property type="entry name" value="His_Pase_clade-2"/>
</dbReference>
<sequence>MSGGGSVVPTSPPRSSPNILVTGTPGTGKTTTAEMVALAAGLEKVTVGELVKERGLHDGYNDEFDTYWLNEDKVVDEMEEMMAGGGMCVDFHTCGFFPERWFDLVVVLRAETNNIYDRLEGRGYKQNKIQENVECEIMQVVLDEARESYKADIVMELPSNTVEDMEANVDKIVAFVEHPPAEASPVQAQLPRLSPEFVAEHYPAGVGVVHVDLLHRHGERTPLAHYIPGAMPRHWNFCARGNRLHRDFLRALDLHTGSSGNDEQWRPTIFEKDRGGGRGPSFLFAGGPAVQDPGDVTRSSEATCGFGQLTDVGRQSMTALGAHMRALYVDALGVLPAAVQPGSSDAVRLRSTAQTRAVESLLHTLGGLYPDAAGDGPLFRVGVRPPGRESLVPDFGCAAMVREYTRLNALARDRHSAEHEALCRDVLAIPALRSFFSGQLRDFRPHAATSLMDALAPMRAHGLPLPDGVDDALLARIVRLAATEVLYSGRMSAALARLQAGQLLHEISGNMAHAVAADRASNKGGPGRPQLSIYSGHDTTLAPLLAAFCHDPAQPAPHTAPIGFSWPAYASSMRIELLRDTAAPAPAIQPGWAQDQAETAPDPAQIPPARRIRPAGVPASLGARGYYVRVWHDDRAVVLPACRDPGAHHTRLGPAVCTLDGFFAQIARFAATPGESRRECCRPPAEPSRPARDAVH</sequence>
<evidence type="ECO:0000313" key="12">
    <source>
        <dbReference type="EMBL" id="KAJ2779453.1"/>
    </source>
</evidence>
<dbReference type="GO" id="GO:0016887">
    <property type="term" value="F:ATP hydrolysis activity"/>
    <property type="evidence" value="ECO:0007669"/>
    <property type="project" value="UniProtKB-UniRule"/>
</dbReference>
<keyword evidence="4 10" id="KW-0698">rRNA processing</keyword>
<comment type="similarity">
    <text evidence="10">Belongs to the adenylate kinase family. AK6 subfamily.</text>
</comment>
<dbReference type="HAMAP" id="MF_00039">
    <property type="entry name" value="Adenylate_kinase_AK6"/>
    <property type="match status" value="1"/>
</dbReference>
<name>A0A9W8HDK1_9FUNG</name>
<dbReference type="PANTHER" id="PTHR12595">
    <property type="entry name" value="POS9-ACTIVATING FACTOR FAP7-RELATED"/>
    <property type="match status" value="1"/>
</dbReference>
<keyword evidence="3 10" id="KW-0690">Ribosome biogenesis</keyword>
<dbReference type="FunFam" id="3.40.50.300:FF:000372">
    <property type="entry name" value="Adenylate kinase isoenzyme 6 homolog"/>
    <property type="match status" value="1"/>
</dbReference>
<feature type="binding site" evidence="10">
    <location>
        <position position="28"/>
    </location>
    <ligand>
        <name>ATP</name>
        <dbReference type="ChEBI" id="CHEBI:30616"/>
    </ligand>
</feature>
<dbReference type="GO" id="GO:0006364">
    <property type="term" value="P:rRNA processing"/>
    <property type="evidence" value="ECO:0007669"/>
    <property type="project" value="UniProtKB-KW"/>
</dbReference>
<evidence type="ECO:0000256" key="11">
    <source>
        <dbReference type="SAM" id="MobiDB-lite"/>
    </source>
</evidence>